<evidence type="ECO:0000313" key="1">
    <source>
        <dbReference type="EMBL" id="VDP94394.1"/>
    </source>
</evidence>
<name>A0A183BD25_9TREM</name>
<reference evidence="1 2" key="2">
    <citation type="submission" date="2018-11" db="EMBL/GenBank/DDBJ databases">
        <authorList>
            <consortium name="Pathogen Informatics"/>
        </authorList>
    </citation>
    <scope>NUCLEOTIDE SEQUENCE [LARGE SCALE GENOMIC DNA]</scope>
    <source>
        <strain evidence="1 2">Egypt</strain>
    </source>
</reference>
<dbReference type="EMBL" id="UZAN01067538">
    <property type="protein sequence ID" value="VDP94394.1"/>
    <property type="molecule type" value="Genomic_DNA"/>
</dbReference>
<reference evidence="3" key="1">
    <citation type="submission" date="2016-06" db="UniProtKB">
        <authorList>
            <consortium name="WormBaseParasite"/>
        </authorList>
    </citation>
    <scope>IDENTIFICATION</scope>
</reference>
<protein>
    <submittedName>
        <fullName evidence="3">Actin-related protein 10</fullName>
    </submittedName>
</protein>
<dbReference type="Gene3D" id="3.30.420.40">
    <property type="match status" value="1"/>
</dbReference>
<proteinExistence type="predicted"/>
<organism evidence="3">
    <name type="scientific">Echinostoma caproni</name>
    <dbReference type="NCBI Taxonomy" id="27848"/>
    <lineage>
        <taxon>Eukaryota</taxon>
        <taxon>Metazoa</taxon>
        <taxon>Spiralia</taxon>
        <taxon>Lophotrochozoa</taxon>
        <taxon>Platyhelminthes</taxon>
        <taxon>Trematoda</taxon>
        <taxon>Digenea</taxon>
        <taxon>Plagiorchiida</taxon>
        <taxon>Echinostomata</taxon>
        <taxon>Echinostomatoidea</taxon>
        <taxon>Echinostomatidae</taxon>
        <taxon>Echinostoma</taxon>
    </lineage>
</organism>
<dbReference type="AlphaFoldDB" id="A0A183BD25"/>
<gene>
    <name evidence="1" type="ORF">ECPE_LOCUS17110</name>
</gene>
<dbReference type="OrthoDB" id="337660at2759"/>
<keyword evidence="2" id="KW-1185">Reference proteome</keyword>
<evidence type="ECO:0000313" key="2">
    <source>
        <dbReference type="Proteomes" id="UP000272942"/>
    </source>
</evidence>
<dbReference type="WBParaSite" id="ECPE_0001715401-mRNA-1">
    <property type="protein sequence ID" value="ECPE_0001715401-mRNA-1"/>
    <property type="gene ID" value="ECPE_0001715401"/>
</dbReference>
<sequence>MPGFESLILGEKTAVIFDIGSAYTKHLLVNPKDRRVVVIESVLSTSEFRDLVADVLYNHFEVYEGYTLLNSWQASQLGSRAVFKFVLFLRIIVSIRNLEELLQKDASIVNETGDVVPLASCPPRTAFVSPASRAEEWQKWLDAQVDEETANKVNPPKVAEDAFYYPLNSLSGSKRLLIPSRIRELSVECLFTCDNDRITLATLLLKSIQSSPIDIRR</sequence>
<dbReference type="Proteomes" id="UP000272942">
    <property type="component" value="Unassembled WGS sequence"/>
</dbReference>
<evidence type="ECO:0000313" key="3">
    <source>
        <dbReference type="WBParaSite" id="ECPE_0001715401-mRNA-1"/>
    </source>
</evidence>
<accession>A0A183BD25</accession>